<evidence type="ECO:0000313" key="1">
    <source>
        <dbReference type="EMBL" id="CAD8178169.1"/>
    </source>
</evidence>
<accession>A0A8S1VR79</accession>
<sequence length="64" mass="7914">MEIELKKIKDIIEEQEKVQLKLFKLFDSYVEQVLNLVKFVKFLRQPYFNQQCLSFQLKKMRMQV</sequence>
<name>A0A8S1VR79_PAROT</name>
<gene>
    <name evidence="1" type="ORF">POCTA_138.1.T0700198</name>
</gene>
<protein>
    <submittedName>
        <fullName evidence="1">Uncharacterized protein</fullName>
    </submittedName>
</protein>
<dbReference type="EMBL" id="CAJJDP010000069">
    <property type="protein sequence ID" value="CAD8178169.1"/>
    <property type="molecule type" value="Genomic_DNA"/>
</dbReference>
<keyword evidence="2" id="KW-1185">Reference proteome</keyword>
<dbReference type="AlphaFoldDB" id="A0A8S1VR79"/>
<dbReference type="Proteomes" id="UP000683925">
    <property type="component" value="Unassembled WGS sequence"/>
</dbReference>
<organism evidence="1 2">
    <name type="scientific">Paramecium octaurelia</name>
    <dbReference type="NCBI Taxonomy" id="43137"/>
    <lineage>
        <taxon>Eukaryota</taxon>
        <taxon>Sar</taxon>
        <taxon>Alveolata</taxon>
        <taxon>Ciliophora</taxon>
        <taxon>Intramacronucleata</taxon>
        <taxon>Oligohymenophorea</taxon>
        <taxon>Peniculida</taxon>
        <taxon>Parameciidae</taxon>
        <taxon>Paramecium</taxon>
    </lineage>
</organism>
<proteinExistence type="predicted"/>
<comment type="caution">
    <text evidence="1">The sequence shown here is derived from an EMBL/GenBank/DDBJ whole genome shotgun (WGS) entry which is preliminary data.</text>
</comment>
<reference evidence="1" key="1">
    <citation type="submission" date="2021-01" db="EMBL/GenBank/DDBJ databases">
        <authorList>
            <consortium name="Genoscope - CEA"/>
            <person name="William W."/>
        </authorList>
    </citation>
    <scope>NUCLEOTIDE SEQUENCE</scope>
</reference>
<evidence type="ECO:0000313" key="2">
    <source>
        <dbReference type="Proteomes" id="UP000683925"/>
    </source>
</evidence>